<name>A0A4S4LD23_9AGAM</name>
<dbReference type="AlphaFoldDB" id="A0A4S4LD23"/>
<organism evidence="1 2">
    <name type="scientific">Phellinidium pouzarii</name>
    <dbReference type="NCBI Taxonomy" id="167371"/>
    <lineage>
        <taxon>Eukaryota</taxon>
        <taxon>Fungi</taxon>
        <taxon>Dikarya</taxon>
        <taxon>Basidiomycota</taxon>
        <taxon>Agaricomycotina</taxon>
        <taxon>Agaricomycetes</taxon>
        <taxon>Hymenochaetales</taxon>
        <taxon>Hymenochaetaceae</taxon>
        <taxon>Phellinidium</taxon>
    </lineage>
</organism>
<sequence length="215" mass="24072">MPNFVPRGRIEFPHLLRLRIKSEGLESSGLYNSLYLPSLSSLCARLNFDDDTDWPHLAVLLRVSSPPLTRLRIYVDGLDEQAVIDILRTVPHLTSLAIDSAHMSGDTLVALTLPSVGDANTGYRPIVETGPLCPHLESLTLLPDPVDPRFPTSLALNMIASRRCRPSDDRGPEPQPWSILSYCRIAVDDSYSLRRHPDMKKYLEDGLVLDENVEF</sequence>
<evidence type="ECO:0000313" key="1">
    <source>
        <dbReference type="EMBL" id="THH09599.1"/>
    </source>
</evidence>
<dbReference type="SUPFAM" id="SSF52047">
    <property type="entry name" value="RNI-like"/>
    <property type="match status" value="1"/>
</dbReference>
<protein>
    <recommendedName>
        <fullName evidence="3">F-box domain-containing protein</fullName>
    </recommendedName>
</protein>
<accession>A0A4S4LD23</accession>
<reference evidence="1 2" key="1">
    <citation type="submission" date="2019-02" db="EMBL/GenBank/DDBJ databases">
        <title>Genome sequencing of the rare red list fungi Phellinidium pouzarii.</title>
        <authorList>
            <person name="Buettner E."/>
            <person name="Kellner H."/>
        </authorList>
    </citation>
    <scope>NUCLEOTIDE SEQUENCE [LARGE SCALE GENOMIC DNA]</scope>
    <source>
        <strain evidence="1 2">DSM 108285</strain>
    </source>
</reference>
<proteinExistence type="predicted"/>
<dbReference type="Gene3D" id="3.80.10.10">
    <property type="entry name" value="Ribonuclease Inhibitor"/>
    <property type="match status" value="1"/>
</dbReference>
<dbReference type="EMBL" id="SGPK01000058">
    <property type="protein sequence ID" value="THH09599.1"/>
    <property type="molecule type" value="Genomic_DNA"/>
</dbReference>
<keyword evidence="2" id="KW-1185">Reference proteome</keyword>
<dbReference type="Proteomes" id="UP000308199">
    <property type="component" value="Unassembled WGS sequence"/>
</dbReference>
<evidence type="ECO:0000313" key="2">
    <source>
        <dbReference type="Proteomes" id="UP000308199"/>
    </source>
</evidence>
<dbReference type="InterPro" id="IPR032675">
    <property type="entry name" value="LRR_dom_sf"/>
</dbReference>
<evidence type="ECO:0008006" key="3">
    <source>
        <dbReference type="Google" id="ProtNLM"/>
    </source>
</evidence>
<gene>
    <name evidence="1" type="ORF">EW145_g1887</name>
</gene>
<comment type="caution">
    <text evidence="1">The sequence shown here is derived from an EMBL/GenBank/DDBJ whole genome shotgun (WGS) entry which is preliminary data.</text>
</comment>